<proteinExistence type="predicted"/>
<protein>
    <recommendedName>
        <fullName evidence="2">Hydrogenase maturation protease</fullName>
    </recommendedName>
</protein>
<reference evidence="1" key="1">
    <citation type="submission" date="2022-12" db="EMBL/GenBank/DDBJ databases">
        <title>Paraconexibacter alkalitolerans sp. nov. and Baekduia alba sp. nov., isolated from soil and emended description of the genera Paraconexibacter (Chun et al., 2020) and Baekduia (An et al., 2020).</title>
        <authorList>
            <person name="Vieira S."/>
            <person name="Huber K.J."/>
            <person name="Geppert A."/>
            <person name="Wolf J."/>
            <person name="Neumann-Schaal M."/>
            <person name="Muesken M."/>
            <person name="Overmann J."/>
        </authorList>
    </citation>
    <scope>NUCLEOTIDE SEQUENCE</scope>
    <source>
        <strain evidence="1">AEG42_29</strain>
    </source>
</reference>
<evidence type="ECO:0000313" key="1">
    <source>
        <dbReference type="EMBL" id="XAY05765.1"/>
    </source>
</evidence>
<gene>
    <name evidence="1" type="ORF">DSM112329_02623</name>
</gene>
<evidence type="ECO:0008006" key="2">
    <source>
        <dbReference type="Google" id="ProtNLM"/>
    </source>
</evidence>
<sequence length="130" mass="14062">MLIESFLHSLGQPWRRTGADAWGLTLPEVAGWPLDVGLAVRGPAPALLRIQAPVCEPGLLDAADLLHRGRRLVLVRFTTTRAGEVWLQGELPWPVPDPLLLDVALSTLVTAAEDARRLAAVARSGRPLPK</sequence>
<dbReference type="EMBL" id="CP114014">
    <property type="protein sequence ID" value="XAY05765.1"/>
    <property type="molecule type" value="Genomic_DNA"/>
</dbReference>
<organism evidence="1">
    <name type="scientific">Paraconexibacter sp. AEG42_29</name>
    <dbReference type="NCBI Taxonomy" id="2997339"/>
    <lineage>
        <taxon>Bacteria</taxon>
        <taxon>Bacillati</taxon>
        <taxon>Actinomycetota</taxon>
        <taxon>Thermoleophilia</taxon>
        <taxon>Solirubrobacterales</taxon>
        <taxon>Paraconexibacteraceae</taxon>
        <taxon>Paraconexibacter</taxon>
    </lineage>
</organism>
<dbReference type="AlphaFoldDB" id="A0AAU7AW00"/>
<dbReference type="KEGG" id="parq:DSM112329_02623"/>
<name>A0AAU7AW00_9ACTN</name>
<accession>A0AAU7AW00</accession>
<dbReference type="RefSeq" id="WP_354702267.1">
    <property type="nucleotide sequence ID" value="NZ_CP114014.1"/>
</dbReference>